<accession>A0A4P9ZJN0</accession>
<dbReference type="Gene3D" id="3.90.190.20">
    <property type="entry name" value="Mur ligase, C-terminal domain"/>
    <property type="match status" value="1"/>
</dbReference>
<dbReference type="Proteomes" id="UP000268162">
    <property type="component" value="Unassembled WGS sequence"/>
</dbReference>
<evidence type="ECO:0000313" key="5">
    <source>
        <dbReference type="Proteomes" id="UP000268162"/>
    </source>
</evidence>
<keyword evidence="1 4" id="KW-0436">Ligase</keyword>
<keyword evidence="5" id="KW-1185">Reference proteome</keyword>
<sequence>MEAIGKTAVAVGAQLSWLTPDPAYRAIPMTMEGVHQKENAQLAAQLVTTWIRDAPPARTFNQALLDRVDPDTGLPQYVVSSVTRTQWPGRSQIIRDDAHNLKWFIDGAHTRESIEACCRWYEGCVEQPAGEDHQPRPALVLLFNCTGGRAGEAMLAQLAQFFIDRKVLVAHAVFCPNITNRPDSQKPDQQQLLSLLSDQRAHERVWRTLVPADSNSSGAVEVVGSIGEAVDWIQNHCNGAHVLVTGSLHLAGGVLDALDIAPFGNTD</sequence>
<dbReference type="STRING" id="215637.A0A4P9ZJN0"/>
<protein>
    <submittedName>
        <fullName evidence="4">Mur ligase</fullName>
    </submittedName>
</protein>
<keyword evidence="3" id="KW-0067">ATP-binding</keyword>
<proteinExistence type="predicted"/>
<dbReference type="GO" id="GO:0004326">
    <property type="term" value="F:tetrahydrofolylpolyglutamate synthase activity"/>
    <property type="evidence" value="ECO:0007669"/>
    <property type="project" value="InterPro"/>
</dbReference>
<evidence type="ECO:0000256" key="1">
    <source>
        <dbReference type="ARBA" id="ARBA00022598"/>
    </source>
</evidence>
<dbReference type="PANTHER" id="PTHR11136">
    <property type="entry name" value="FOLYLPOLYGLUTAMATE SYNTHASE-RELATED"/>
    <property type="match status" value="1"/>
</dbReference>
<gene>
    <name evidence="4" type="ORF">BJ085DRAFT_35793</name>
</gene>
<evidence type="ECO:0000313" key="4">
    <source>
        <dbReference type="EMBL" id="RKP33466.1"/>
    </source>
</evidence>
<dbReference type="PANTHER" id="PTHR11136:SF5">
    <property type="entry name" value="FOLYLPOLYGLUTAMATE SYNTHASE, MITOCHONDRIAL"/>
    <property type="match status" value="1"/>
</dbReference>
<organism evidence="4 5">
    <name type="scientific">Dimargaris cristalligena</name>
    <dbReference type="NCBI Taxonomy" id="215637"/>
    <lineage>
        <taxon>Eukaryota</taxon>
        <taxon>Fungi</taxon>
        <taxon>Fungi incertae sedis</taxon>
        <taxon>Zoopagomycota</taxon>
        <taxon>Kickxellomycotina</taxon>
        <taxon>Dimargaritomycetes</taxon>
        <taxon>Dimargaritales</taxon>
        <taxon>Dimargaritaceae</taxon>
        <taxon>Dimargaris</taxon>
    </lineage>
</organism>
<name>A0A4P9ZJN0_9FUNG</name>
<dbReference type="GO" id="GO:0005829">
    <property type="term" value="C:cytosol"/>
    <property type="evidence" value="ECO:0007669"/>
    <property type="project" value="TreeGrafter"/>
</dbReference>
<dbReference type="InterPro" id="IPR001645">
    <property type="entry name" value="Folylpolyglutamate_synth"/>
</dbReference>
<dbReference type="InterPro" id="IPR036615">
    <property type="entry name" value="Mur_ligase_C_dom_sf"/>
</dbReference>
<evidence type="ECO:0000256" key="2">
    <source>
        <dbReference type="ARBA" id="ARBA00022741"/>
    </source>
</evidence>
<keyword evidence="2" id="KW-0547">Nucleotide-binding</keyword>
<dbReference type="GO" id="GO:0005739">
    <property type="term" value="C:mitochondrion"/>
    <property type="evidence" value="ECO:0007669"/>
    <property type="project" value="TreeGrafter"/>
</dbReference>
<reference evidence="5" key="1">
    <citation type="journal article" date="2018" name="Nat. Microbiol.">
        <title>Leveraging single-cell genomics to expand the fungal tree of life.</title>
        <authorList>
            <person name="Ahrendt S.R."/>
            <person name="Quandt C.A."/>
            <person name="Ciobanu D."/>
            <person name="Clum A."/>
            <person name="Salamov A."/>
            <person name="Andreopoulos B."/>
            <person name="Cheng J.F."/>
            <person name="Woyke T."/>
            <person name="Pelin A."/>
            <person name="Henrissat B."/>
            <person name="Reynolds N.K."/>
            <person name="Benny G.L."/>
            <person name="Smith M.E."/>
            <person name="James T.Y."/>
            <person name="Grigoriev I.V."/>
        </authorList>
    </citation>
    <scope>NUCLEOTIDE SEQUENCE [LARGE SCALE GENOMIC DNA]</scope>
    <source>
        <strain evidence="5">RSA 468</strain>
    </source>
</reference>
<dbReference type="AlphaFoldDB" id="A0A4P9ZJN0"/>
<dbReference type="SUPFAM" id="SSF53244">
    <property type="entry name" value="MurD-like peptide ligases, peptide-binding domain"/>
    <property type="match status" value="1"/>
</dbReference>
<dbReference type="GO" id="GO:0005524">
    <property type="term" value="F:ATP binding"/>
    <property type="evidence" value="ECO:0007669"/>
    <property type="project" value="UniProtKB-KW"/>
</dbReference>
<dbReference type="EMBL" id="ML003847">
    <property type="protein sequence ID" value="RKP33466.1"/>
    <property type="molecule type" value="Genomic_DNA"/>
</dbReference>
<evidence type="ECO:0000256" key="3">
    <source>
        <dbReference type="ARBA" id="ARBA00022840"/>
    </source>
</evidence>